<dbReference type="PANTHER" id="PTHR43877:SF2">
    <property type="entry name" value="AMINOALKYLPHOSPHONATE N-ACETYLTRANSFERASE-RELATED"/>
    <property type="match status" value="1"/>
</dbReference>
<dbReference type="Proteomes" id="UP001306950">
    <property type="component" value="Unassembled WGS sequence"/>
</dbReference>
<gene>
    <name evidence="4" type="ORF">V3851_05810</name>
</gene>
<comment type="caution">
    <text evidence="4">The sequence shown here is derived from an EMBL/GenBank/DDBJ whole genome shotgun (WGS) entry which is preliminary data.</text>
</comment>
<keyword evidence="2" id="KW-0012">Acyltransferase</keyword>
<dbReference type="SUPFAM" id="SSF55729">
    <property type="entry name" value="Acyl-CoA N-acyltransferases (Nat)"/>
    <property type="match status" value="1"/>
</dbReference>
<dbReference type="InterPro" id="IPR050832">
    <property type="entry name" value="Bact_Acetyltransf"/>
</dbReference>
<proteinExistence type="predicted"/>
<protein>
    <submittedName>
        <fullName evidence="4">GNAT family N-acetyltransferase</fullName>
    </submittedName>
</protein>
<keyword evidence="1" id="KW-0808">Transferase</keyword>
<dbReference type="EMBL" id="JAZHPZ010000002">
    <property type="protein sequence ID" value="MEF2965343.1"/>
    <property type="molecule type" value="Genomic_DNA"/>
</dbReference>
<evidence type="ECO:0000313" key="4">
    <source>
        <dbReference type="EMBL" id="MEF2965343.1"/>
    </source>
</evidence>
<sequence>MIRAANQEEIPIVQQTMRDAFEEYRNRLNPPSGALTEEVGKIREKIAAGGAVIAWEGDKPVGSAQYIFREGYMYVGRVAVITGARGMGIGTKIMKYLEELAKEYSFGEIRLGVRLSIPQNYKFYLSLGYEVIERHEYPEKTDGWYIMSKKTELTEGSLLC</sequence>
<dbReference type="InterPro" id="IPR016181">
    <property type="entry name" value="Acyl_CoA_acyltransferase"/>
</dbReference>
<evidence type="ECO:0000256" key="1">
    <source>
        <dbReference type="ARBA" id="ARBA00022679"/>
    </source>
</evidence>
<reference evidence="4 5" key="1">
    <citation type="submission" date="2024-02" db="EMBL/GenBank/DDBJ databases">
        <title>A nitrogen-fixing paenibacillus bacterium.</title>
        <authorList>
            <person name="Zhang W.L."/>
            <person name="Chen S.F."/>
        </authorList>
    </citation>
    <scope>NUCLEOTIDE SEQUENCE [LARGE SCALE GENOMIC DNA]</scope>
    <source>
        <strain evidence="4 5">M1</strain>
    </source>
</reference>
<dbReference type="PROSITE" id="PS51186">
    <property type="entry name" value="GNAT"/>
    <property type="match status" value="1"/>
</dbReference>
<evidence type="ECO:0000313" key="5">
    <source>
        <dbReference type="Proteomes" id="UP001306950"/>
    </source>
</evidence>
<dbReference type="Gene3D" id="3.40.630.30">
    <property type="match status" value="1"/>
</dbReference>
<dbReference type="CDD" id="cd04301">
    <property type="entry name" value="NAT_SF"/>
    <property type="match status" value="1"/>
</dbReference>
<dbReference type="PANTHER" id="PTHR43877">
    <property type="entry name" value="AMINOALKYLPHOSPHONATE N-ACETYLTRANSFERASE-RELATED-RELATED"/>
    <property type="match status" value="1"/>
</dbReference>
<feature type="domain" description="N-acetyltransferase" evidence="3">
    <location>
        <begin position="1"/>
        <end position="152"/>
    </location>
</feature>
<dbReference type="RefSeq" id="WP_331845820.1">
    <property type="nucleotide sequence ID" value="NZ_JAZHPZ010000002.1"/>
</dbReference>
<evidence type="ECO:0000256" key="2">
    <source>
        <dbReference type="ARBA" id="ARBA00023315"/>
    </source>
</evidence>
<dbReference type="Pfam" id="PF00583">
    <property type="entry name" value="Acetyltransf_1"/>
    <property type="match status" value="1"/>
</dbReference>
<organism evidence="4 5">
    <name type="scientific">Paenibacillus haidiansis</name>
    <dbReference type="NCBI Taxonomy" id="1574488"/>
    <lineage>
        <taxon>Bacteria</taxon>
        <taxon>Bacillati</taxon>
        <taxon>Bacillota</taxon>
        <taxon>Bacilli</taxon>
        <taxon>Bacillales</taxon>
        <taxon>Paenibacillaceae</taxon>
        <taxon>Paenibacillus</taxon>
    </lineage>
</organism>
<dbReference type="InterPro" id="IPR000182">
    <property type="entry name" value="GNAT_dom"/>
</dbReference>
<name>A0ABU7VPW7_9BACL</name>
<evidence type="ECO:0000259" key="3">
    <source>
        <dbReference type="PROSITE" id="PS51186"/>
    </source>
</evidence>
<accession>A0ABU7VPW7</accession>
<keyword evidence="5" id="KW-1185">Reference proteome</keyword>